<proteinExistence type="predicted"/>
<protein>
    <recommendedName>
        <fullName evidence="3">Helix-turn-helix protein</fullName>
    </recommendedName>
</protein>
<dbReference type="EMBL" id="JBHSLV010000034">
    <property type="protein sequence ID" value="MFC5394990.1"/>
    <property type="molecule type" value="Genomic_DNA"/>
</dbReference>
<dbReference type="InterPro" id="IPR010982">
    <property type="entry name" value="Lambda_DNA-bd_dom_sf"/>
</dbReference>
<organism evidence="1 2">
    <name type="scientific">Bosea vestrisii</name>
    <dbReference type="NCBI Taxonomy" id="151416"/>
    <lineage>
        <taxon>Bacteria</taxon>
        <taxon>Pseudomonadati</taxon>
        <taxon>Pseudomonadota</taxon>
        <taxon>Alphaproteobacteria</taxon>
        <taxon>Hyphomicrobiales</taxon>
        <taxon>Boseaceae</taxon>
        <taxon>Bosea</taxon>
    </lineage>
</organism>
<dbReference type="Gene3D" id="1.10.260.40">
    <property type="entry name" value="lambda repressor-like DNA-binding domains"/>
    <property type="match status" value="1"/>
</dbReference>
<dbReference type="Proteomes" id="UP001596104">
    <property type="component" value="Unassembled WGS sequence"/>
</dbReference>
<gene>
    <name evidence="1" type="ORF">ACFPPC_20335</name>
</gene>
<evidence type="ECO:0000313" key="2">
    <source>
        <dbReference type="Proteomes" id="UP001596104"/>
    </source>
</evidence>
<dbReference type="RefSeq" id="WP_377010647.1">
    <property type="nucleotide sequence ID" value="NZ_JBHSLV010000034.1"/>
</dbReference>
<evidence type="ECO:0000313" key="1">
    <source>
        <dbReference type="EMBL" id="MFC5394990.1"/>
    </source>
</evidence>
<sequence>MGWSIKQLSRQVRVNESTISDFENKDRVRLETKNRIRSLFVTNGIEFIEDDSGIGLKRRLKLDEYLSRNEERASRHRFMESLSIDATG</sequence>
<name>A0ABW0HD91_9HYPH</name>
<comment type="caution">
    <text evidence="1">The sequence shown here is derived from an EMBL/GenBank/DDBJ whole genome shotgun (WGS) entry which is preliminary data.</text>
</comment>
<reference evidence="2" key="1">
    <citation type="journal article" date="2019" name="Int. J. Syst. Evol. Microbiol.">
        <title>The Global Catalogue of Microorganisms (GCM) 10K type strain sequencing project: providing services to taxonomists for standard genome sequencing and annotation.</title>
        <authorList>
            <consortium name="The Broad Institute Genomics Platform"/>
            <consortium name="The Broad Institute Genome Sequencing Center for Infectious Disease"/>
            <person name="Wu L."/>
            <person name="Ma J."/>
        </authorList>
    </citation>
    <scope>NUCLEOTIDE SEQUENCE [LARGE SCALE GENOMIC DNA]</scope>
    <source>
        <strain evidence="2">CGMCC 1.16326</strain>
    </source>
</reference>
<keyword evidence="2" id="KW-1185">Reference proteome</keyword>
<evidence type="ECO:0008006" key="3">
    <source>
        <dbReference type="Google" id="ProtNLM"/>
    </source>
</evidence>
<accession>A0ABW0HD91</accession>